<dbReference type="Proteomes" id="UP001556367">
    <property type="component" value="Unassembled WGS sequence"/>
</dbReference>
<protein>
    <recommendedName>
        <fullName evidence="4">Arrestin-like N-terminal domain-containing protein</fullName>
    </recommendedName>
</protein>
<organism evidence="2 3">
    <name type="scientific">Hohenbuehelia grisea</name>
    <dbReference type="NCBI Taxonomy" id="104357"/>
    <lineage>
        <taxon>Eukaryota</taxon>
        <taxon>Fungi</taxon>
        <taxon>Dikarya</taxon>
        <taxon>Basidiomycota</taxon>
        <taxon>Agaricomycotina</taxon>
        <taxon>Agaricomycetes</taxon>
        <taxon>Agaricomycetidae</taxon>
        <taxon>Agaricales</taxon>
        <taxon>Pleurotineae</taxon>
        <taxon>Pleurotaceae</taxon>
        <taxon>Hohenbuehelia</taxon>
    </lineage>
</organism>
<name>A0ABR3JJN3_9AGAR</name>
<dbReference type="Gene3D" id="2.60.40.640">
    <property type="match status" value="1"/>
</dbReference>
<proteinExistence type="predicted"/>
<evidence type="ECO:0000313" key="2">
    <source>
        <dbReference type="EMBL" id="KAL0955951.1"/>
    </source>
</evidence>
<evidence type="ECO:0000256" key="1">
    <source>
        <dbReference type="SAM" id="MobiDB-lite"/>
    </source>
</evidence>
<keyword evidence="3" id="KW-1185">Reference proteome</keyword>
<dbReference type="EMBL" id="JASNQZ010000006">
    <property type="protein sequence ID" value="KAL0955951.1"/>
    <property type="molecule type" value="Genomic_DNA"/>
</dbReference>
<gene>
    <name evidence="2" type="ORF">HGRIS_002135</name>
</gene>
<evidence type="ECO:0000313" key="3">
    <source>
        <dbReference type="Proteomes" id="UP001556367"/>
    </source>
</evidence>
<sequence length="563" mass="60740">MSRTLRFSTISANEPSPPPYPFASEHERSGGNPLPPNGIPDHHPEAVPEYAASAAPPTYQARSAALPTATAAAALLESSRIATSAGSAPTQTAHHFHLRKDRSKANGRPWASLLLLSAAASPTNQPRFHEGARVTGSVALDLESSEYVQAIKVVITGRFISGTVAQHSESRTFLEHTHTLWTREMGDPRFAASMALNEPFPGSAKPFNGHLVAGEYGWSFEFAFPSTVGKHTSSARPYGAATNNSATRVTSNSTSTIRLPHTFLEHHGCANIQYDLTVRIARGRLCVDSKIHSMIAYIPSMIAPSFTVHRAQAYAANAPVPGPVADPAGWRALPAVRVTGQVFGARPVALMCRLYIAEPMSFTRGSVIPLTLIIQTPDAQTRDLLATPRALDVRLHRHVRFFTPAAKQADLTPMPAAKISPQPMIEDIARAVWRLAASSDVNGDVDVGDGSGQLERRFEGEIHLEKELQPSSAFPLLTVDYSIQLFPFDATGFLPDNPDVPVTDQAVQIVANHAPGPRARAYIPAPFCSSMCRNRAAAGKKIGDQYETTKNSVSTFQDFTPLL</sequence>
<comment type="caution">
    <text evidence="2">The sequence shown here is derived from an EMBL/GenBank/DDBJ whole genome shotgun (WGS) entry which is preliminary data.</text>
</comment>
<reference evidence="3" key="1">
    <citation type="submission" date="2024-06" db="EMBL/GenBank/DDBJ databases">
        <title>Multi-omics analyses provide insights into the biosynthesis of the anticancer antibiotic pleurotin in Hohenbuehelia grisea.</title>
        <authorList>
            <person name="Weaver J.A."/>
            <person name="Alberti F."/>
        </authorList>
    </citation>
    <scope>NUCLEOTIDE SEQUENCE [LARGE SCALE GENOMIC DNA]</scope>
    <source>
        <strain evidence="3">T-177</strain>
    </source>
</reference>
<accession>A0ABR3JJN3</accession>
<feature type="region of interest" description="Disordered" evidence="1">
    <location>
        <begin position="1"/>
        <end position="45"/>
    </location>
</feature>
<feature type="compositionally biased region" description="Polar residues" evidence="1">
    <location>
        <begin position="1"/>
        <end position="14"/>
    </location>
</feature>
<evidence type="ECO:0008006" key="4">
    <source>
        <dbReference type="Google" id="ProtNLM"/>
    </source>
</evidence>
<dbReference type="InterPro" id="IPR014752">
    <property type="entry name" value="Arrestin-like_C"/>
</dbReference>